<keyword evidence="3" id="KW-1185">Reference proteome</keyword>
<protein>
    <submittedName>
        <fullName evidence="2">Uncharacterized protein</fullName>
    </submittedName>
</protein>
<evidence type="ECO:0000313" key="2">
    <source>
        <dbReference type="EMBL" id="KAG7302433.1"/>
    </source>
</evidence>
<dbReference type="EMBL" id="JAHIBW010000018">
    <property type="protein sequence ID" value="KAG7302433.1"/>
    <property type="molecule type" value="Genomic_DNA"/>
</dbReference>
<reference evidence="2 3" key="1">
    <citation type="submission" date="2021-06" db="EMBL/GenBank/DDBJ databases">
        <title>A haploid diamondback moth (Plutella xylostella L.) genome assembly resolves 31 chromosomes and identifies a diamide resistance mutation.</title>
        <authorList>
            <person name="Ward C.M."/>
            <person name="Perry K.D."/>
            <person name="Baker G."/>
            <person name="Powis K."/>
            <person name="Heckel D.G."/>
            <person name="Baxter S.W."/>
        </authorList>
    </citation>
    <scope>NUCLEOTIDE SEQUENCE [LARGE SCALE GENOMIC DNA]</scope>
    <source>
        <strain evidence="2 3">LV</strain>
        <tissue evidence="2">Single pupa</tissue>
    </source>
</reference>
<feature type="region of interest" description="Disordered" evidence="1">
    <location>
        <begin position="1"/>
        <end position="39"/>
    </location>
</feature>
<gene>
    <name evidence="2" type="ORF">JYU34_013965</name>
</gene>
<name>A0ABQ7QC21_PLUXY</name>
<sequence length="76" mass="7730">MKQASNEWDRIKLEQTGSAVRRRTAGGRAGAGGAGAGAVDGVSRAVVAARRRSPPAAGCSQHAPLAAWRPARPTAP</sequence>
<feature type="compositionally biased region" description="Gly residues" evidence="1">
    <location>
        <begin position="27"/>
        <end position="38"/>
    </location>
</feature>
<evidence type="ECO:0000256" key="1">
    <source>
        <dbReference type="SAM" id="MobiDB-lite"/>
    </source>
</evidence>
<accession>A0ABQ7QC21</accession>
<dbReference type="Proteomes" id="UP000823941">
    <property type="component" value="Chromosome 18"/>
</dbReference>
<organism evidence="2 3">
    <name type="scientific">Plutella xylostella</name>
    <name type="common">Diamondback moth</name>
    <name type="synonym">Plutella maculipennis</name>
    <dbReference type="NCBI Taxonomy" id="51655"/>
    <lineage>
        <taxon>Eukaryota</taxon>
        <taxon>Metazoa</taxon>
        <taxon>Ecdysozoa</taxon>
        <taxon>Arthropoda</taxon>
        <taxon>Hexapoda</taxon>
        <taxon>Insecta</taxon>
        <taxon>Pterygota</taxon>
        <taxon>Neoptera</taxon>
        <taxon>Endopterygota</taxon>
        <taxon>Lepidoptera</taxon>
        <taxon>Glossata</taxon>
        <taxon>Ditrysia</taxon>
        <taxon>Yponomeutoidea</taxon>
        <taxon>Plutellidae</taxon>
        <taxon>Plutella</taxon>
    </lineage>
</organism>
<evidence type="ECO:0000313" key="3">
    <source>
        <dbReference type="Proteomes" id="UP000823941"/>
    </source>
</evidence>
<feature type="region of interest" description="Disordered" evidence="1">
    <location>
        <begin position="52"/>
        <end position="76"/>
    </location>
</feature>
<proteinExistence type="predicted"/>
<comment type="caution">
    <text evidence="2">The sequence shown here is derived from an EMBL/GenBank/DDBJ whole genome shotgun (WGS) entry which is preliminary data.</text>
</comment>